<dbReference type="AlphaFoldDB" id="A0A7J9J2Z2"/>
<protein>
    <submittedName>
        <fullName evidence="1">Uncharacterized protein</fullName>
    </submittedName>
</protein>
<gene>
    <name evidence="1" type="ORF">Goarm_012919</name>
</gene>
<evidence type="ECO:0000313" key="2">
    <source>
        <dbReference type="Proteomes" id="UP000593575"/>
    </source>
</evidence>
<comment type="caution">
    <text evidence="1">The sequence shown here is derived from an EMBL/GenBank/DDBJ whole genome shotgun (WGS) entry which is preliminary data.</text>
</comment>
<keyword evidence="2" id="KW-1185">Reference proteome</keyword>
<feature type="non-terminal residue" evidence="1">
    <location>
        <position position="33"/>
    </location>
</feature>
<dbReference type="Proteomes" id="UP000593575">
    <property type="component" value="Unassembled WGS sequence"/>
</dbReference>
<evidence type="ECO:0000313" key="1">
    <source>
        <dbReference type="EMBL" id="MBA0828214.1"/>
    </source>
</evidence>
<sequence length="33" mass="3622">MAIDVGEAIGEVLAIDWRDRDGVIKNDVDEYGS</sequence>
<name>A0A7J9J2Z2_9ROSI</name>
<proteinExistence type="predicted"/>
<dbReference type="EMBL" id="JABFAE010000005">
    <property type="protein sequence ID" value="MBA0828214.1"/>
    <property type="molecule type" value="Genomic_DNA"/>
</dbReference>
<reference evidence="1 2" key="1">
    <citation type="journal article" date="2019" name="Genome Biol. Evol.">
        <title>Insights into the evolution of the New World diploid cottons (Gossypium, subgenus Houzingenia) based on genome sequencing.</title>
        <authorList>
            <person name="Grover C.E."/>
            <person name="Arick M.A. 2nd"/>
            <person name="Thrash A."/>
            <person name="Conover J.L."/>
            <person name="Sanders W.S."/>
            <person name="Peterson D.G."/>
            <person name="Frelichowski J.E."/>
            <person name="Scheffler J.A."/>
            <person name="Scheffler B.E."/>
            <person name="Wendel J.F."/>
        </authorList>
    </citation>
    <scope>NUCLEOTIDE SEQUENCE [LARGE SCALE GENOMIC DNA]</scope>
    <source>
        <strain evidence="1">6</strain>
        <tissue evidence="1">Leaf</tissue>
    </source>
</reference>
<organism evidence="1 2">
    <name type="scientific">Gossypium armourianum</name>
    <dbReference type="NCBI Taxonomy" id="34283"/>
    <lineage>
        <taxon>Eukaryota</taxon>
        <taxon>Viridiplantae</taxon>
        <taxon>Streptophyta</taxon>
        <taxon>Embryophyta</taxon>
        <taxon>Tracheophyta</taxon>
        <taxon>Spermatophyta</taxon>
        <taxon>Magnoliopsida</taxon>
        <taxon>eudicotyledons</taxon>
        <taxon>Gunneridae</taxon>
        <taxon>Pentapetalae</taxon>
        <taxon>rosids</taxon>
        <taxon>malvids</taxon>
        <taxon>Malvales</taxon>
        <taxon>Malvaceae</taxon>
        <taxon>Malvoideae</taxon>
        <taxon>Gossypium</taxon>
    </lineage>
</organism>
<accession>A0A7J9J2Z2</accession>